<feature type="domain" description="Fibronectin type III-like" evidence="4">
    <location>
        <begin position="712"/>
        <end position="782"/>
    </location>
</feature>
<dbReference type="FunFam" id="2.60.40.10:FF:000495">
    <property type="entry name" value="Periplasmic beta-glucosidase"/>
    <property type="match status" value="1"/>
</dbReference>
<dbReference type="InterPro" id="IPR002772">
    <property type="entry name" value="Glyco_hydro_3_C"/>
</dbReference>
<dbReference type="Proteomes" id="UP000095662">
    <property type="component" value="Unassembled WGS sequence"/>
</dbReference>
<comment type="similarity">
    <text evidence="1">Belongs to the glycosyl hydrolase 3 family.</text>
</comment>
<keyword evidence="5" id="KW-0326">Glycosidase</keyword>
<dbReference type="Pfam" id="PF00933">
    <property type="entry name" value="Glyco_hydro_3"/>
    <property type="match status" value="1"/>
</dbReference>
<evidence type="ECO:0000256" key="2">
    <source>
        <dbReference type="ARBA" id="ARBA00022729"/>
    </source>
</evidence>
<dbReference type="PRINTS" id="PR00133">
    <property type="entry name" value="GLHYDRLASE3"/>
</dbReference>
<protein>
    <submittedName>
        <fullName evidence="5">Thermostable beta-glucosidase B</fullName>
        <ecNumber evidence="5">3.2.1.21</ecNumber>
    </submittedName>
</protein>
<evidence type="ECO:0000256" key="1">
    <source>
        <dbReference type="ARBA" id="ARBA00005336"/>
    </source>
</evidence>
<organism evidence="5 6">
    <name type="scientific">[Eubacterium] siraeum</name>
    <dbReference type="NCBI Taxonomy" id="39492"/>
    <lineage>
        <taxon>Bacteria</taxon>
        <taxon>Bacillati</taxon>
        <taxon>Bacillota</taxon>
        <taxon>Clostridia</taxon>
        <taxon>Eubacteriales</taxon>
        <taxon>Oscillospiraceae</taxon>
        <taxon>Oscillospiraceae incertae sedis</taxon>
    </lineage>
</organism>
<dbReference type="SUPFAM" id="SSF52279">
    <property type="entry name" value="Beta-D-glucan exohydrolase, C-terminal domain"/>
    <property type="match status" value="1"/>
</dbReference>
<dbReference type="OrthoDB" id="98455at2"/>
<dbReference type="InterPro" id="IPR017853">
    <property type="entry name" value="GH"/>
</dbReference>
<dbReference type="InterPro" id="IPR001764">
    <property type="entry name" value="Glyco_hydro_3_N"/>
</dbReference>
<dbReference type="SMART" id="SM01217">
    <property type="entry name" value="Fn3_like"/>
    <property type="match status" value="1"/>
</dbReference>
<evidence type="ECO:0000256" key="3">
    <source>
        <dbReference type="ARBA" id="ARBA00022801"/>
    </source>
</evidence>
<accession>A0A175A7T6</accession>
<dbReference type="Gene3D" id="3.20.20.300">
    <property type="entry name" value="Glycoside hydrolase, family 3, N-terminal domain"/>
    <property type="match status" value="1"/>
</dbReference>
<keyword evidence="3 5" id="KW-0378">Hydrolase</keyword>
<dbReference type="AlphaFoldDB" id="A0A175A7T6"/>
<dbReference type="PANTHER" id="PTHR42721">
    <property type="entry name" value="SUGAR HYDROLASE-RELATED"/>
    <property type="match status" value="1"/>
</dbReference>
<dbReference type="GO" id="GO:0031222">
    <property type="term" value="P:arabinan catabolic process"/>
    <property type="evidence" value="ECO:0007669"/>
    <property type="project" value="TreeGrafter"/>
</dbReference>
<dbReference type="GO" id="GO:0009044">
    <property type="term" value="F:xylan 1,4-beta-xylosidase activity"/>
    <property type="evidence" value="ECO:0007669"/>
    <property type="project" value="InterPro"/>
</dbReference>
<dbReference type="GO" id="GO:0045493">
    <property type="term" value="P:xylan catabolic process"/>
    <property type="evidence" value="ECO:0007669"/>
    <property type="project" value="InterPro"/>
</dbReference>
<dbReference type="GO" id="GO:0046556">
    <property type="term" value="F:alpha-L-arabinofuranosidase activity"/>
    <property type="evidence" value="ECO:0007669"/>
    <property type="project" value="TreeGrafter"/>
</dbReference>
<gene>
    <name evidence="5" type="primary">bglB_2</name>
    <name evidence="5" type="ORF">ERS852540_02497</name>
</gene>
<dbReference type="EMBL" id="CZBY01000030">
    <property type="protein sequence ID" value="CUQ92306.1"/>
    <property type="molecule type" value="Genomic_DNA"/>
</dbReference>
<dbReference type="Gene3D" id="2.60.120.380">
    <property type="match status" value="1"/>
</dbReference>
<dbReference type="Gene3D" id="3.40.50.1700">
    <property type="entry name" value="Glycoside hydrolase family 3 C-terminal domain"/>
    <property type="match status" value="1"/>
</dbReference>
<dbReference type="InterPro" id="IPR044993">
    <property type="entry name" value="BXL"/>
</dbReference>
<evidence type="ECO:0000313" key="6">
    <source>
        <dbReference type="Proteomes" id="UP000095662"/>
    </source>
</evidence>
<dbReference type="STRING" id="39492.ERS852540_02497"/>
<dbReference type="PANTHER" id="PTHR42721:SF3">
    <property type="entry name" value="BETA-D-XYLOSIDASE 5-RELATED"/>
    <property type="match status" value="1"/>
</dbReference>
<name>A0A175A7T6_9FIRM</name>
<dbReference type="InterPro" id="IPR036881">
    <property type="entry name" value="Glyco_hydro_3_C_sf"/>
</dbReference>
<evidence type="ECO:0000259" key="4">
    <source>
        <dbReference type="SMART" id="SM01217"/>
    </source>
</evidence>
<evidence type="ECO:0000313" key="5">
    <source>
        <dbReference type="EMBL" id="CUQ92306.1"/>
    </source>
</evidence>
<dbReference type="EC" id="3.2.1.21" evidence="5"/>
<dbReference type="Pfam" id="PF01915">
    <property type="entry name" value="Glyco_hydro_3_C"/>
    <property type="match status" value="1"/>
</dbReference>
<dbReference type="InterPro" id="IPR036962">
    <property type="entry name" value="Glyco_hydro_3_N_sf"/>
</dbReference>
<dbReference type="InterPro" id="IPR013783">
    <property type="entry name" value="Ig-like_fold"/>
</dbReference>
<dbReference type="Pfam" id="PF14310">
    <property type="entry name" value="Fn3-like"/>
    <property type="match status" value="1"/>
</dbReference>
<keyword evidence="2" id="KW-0732">Signal</keyword>
<dbReference type="Gene3D" id="2.60.40.10">
    <property type="entry name" value="Immunoglobulins"/>
    <property type="match status" value="1"/>
</dbReference>
<reference evidence="5 6" key="1">
    <citation type="submission" date="2015-09" db="EMBL/GenBank/DDBJ databases">
        <authorList>
            <consortium name="Pathogen Informatics"/>
        </authorList>
    </citation>
    <scope>NUCLEOTIDE SEQUENCE [LARGE SCALE GENOMIC DNA]</scope>
    <source>
        <strain evidence="5 6">2789STDY5834928</strain>
    </source>
</reference>
<dbReference type="InterPro" id="IPR026891">
    <property type="entry name" value="Fn3-like"/>
</dbReference>
<dbReference type="GO" id="GO:0008422">
    <property type="term" value="F:beta-glucosidase activity"/>
    <property type="evidence" value="ECO:0007669"/>
    <property type="project" value="UniProtKB-EC"/>
</dbReference>
<dbReference type="SUPFAM" id="SSF51445">
    <property type="entry name" value="(Trans)glycosidases"/>
    <property type="match status" value="1"/>
</dbReference>
<sequence length="924" mass="104047">MENKYRFRDSSLSFDERVKDLLSRLTIKEKAGLMSSHMAAVPRLDIGEWYVGAEVARGYVSRNPDEPTTVFPQPIGLSGTFDTELMEKAGLAAGKEARVLNKRHPSGHLMLWGPTVDLCRNPLWGRNEEGYGEDPFLTGEMSAAYTKGLANRHGEYLQTIPTLKHFCANNTENERGTASSDVDMRTLNEYYYAAFERPITCGGAYSVMVAYNELSGVPAVINPDIQKVLKDRWGLGFVVTDGGDFSQNVTFHKYSESHAETLALAIKNGTDVMTDCEDVVEAAVFEALNSGLVSEKDIDKALYNSLLARFRLGEFDEKHPFSDVCEMMIDNEEHKCLNRRAALEQMVLLRNSDILPIYDECSVAVVGMNGNCNLMDWYTGYSSYNTTIFDGIKERYGKAEYDNACDHIVIKSKLTGKYLGVADDDTVSAIYEKDDPRALFEKAEYGHDETTYRSLYNNKYITENTCKCDSESTYRWFSQEIMKPQKHGDEVLYRTYFGKALGVDEKGKLTLVRQYGLTDDKLFCEEVISDGIVRAAKLAKKADAVIVCIGNDPMIVAREMYDRKTLSLPAHDSALAQAVYSANNKCVMAVVSSYPFSICEEQEYMPAIIYTTHAGPELGNAFADVISGKYSPAGRLAQTWYKSEYELAPIECYDIIENDMTYLYYRGKPLYPFGHGLSYAKFEYSDFNVKENGDVISVSLDVANVSETDSDEVVQIYFRMENPSVKRPLRQLVAFARERIEGGRTRHFEFDIKKSELRFYDVSRERFAVEQGRYTFMAGASSEDIRLTKTIDVSGEIIPPRELCKGVKAKNYDGKYGTKMKYSKKLEQHYMLGGGLIYNNCVLGEADSIEIVCGSRVNTGKITVRYGGETLCEAEVKPTVDVTEFETVTAQFDKAVLAGIDREKPAVFELLMPEQIYILGFRTY</sequence>
<proteinExistence type="inferred from homology"/>
<dbReference type="CDD" id="cd23343">
    <property type="entry name" value="beta-trefoil_FSCN_BglX-like"/>
    <property type="match status" value="1"/>
</dbReference>